<dbReference type="PANTHER" id="PTHR23090:SF9">
    <property type="entry name" value="GLUTAMINE-DEPENDENT NAD(+) SYNTHETASE"/>
    <property type="match status" value="1"/>
</dbReference>
<evidence type="ECO:0000256" key="4">
    <source>
        <dbReference type="ARBA" id="ARBA00022741"/>
    </source>
</evidence>
<dbReference type="InterPro" id="IPR014445">
    <property type="entry name" value="Gln-dep_NAD_synthase"/>
</dbReference>
<feature type="active site" description="For glutaminase activity" evidence="7">
    <location>
        <position position="108"/>
    </location>
</feature>
<feature type="binding site" evidence="7">
    <location>
        <position position="171"/>
    </location>
    <ligand>
        <name>L-glutamine</name>
        <dbReference type="ChEBI" id="CHEBI:58359"/>
    </ligand>
</feature>
<evidence type="ECO:0000256" key="1">
    <source>
        <dbReference type="ARBA" id="ARBA00005188"/>
    </source>
</evidence>
<feature type="domain" description="CN hydrolase" evidence="10">
    <location>
        <begin position="1"/>
        <end position="241"/>
    </location>
</feature>
<protein>
    <recommendedName>
        <fullName evidence="7 8">Glutamine-dependent NAD(+) synthetase</fullName>
        <ecNumber evidence="7 8">6.3.5.1</ecNumber>
    </recommendedName>
    <alternativeName>
        <fullName evidence="7 8">NAD(+) synthase [glutamine-hydrolyzing]</fullName>
    </alternativeName>
</protein>
<dbReference type="GO" id="GO:0003952">
    <property type="term" value="F:NAD+ synthase (glutamine-hydrolyzing) activity"/>
    <property type="evidence" value="ECO:0007669"/>
    <property type="project" value="UniProtKB-UniRule"/>
</dbReference>
<evidence type="ECO:0000256" key="7">
    <source>
        <dbReference type="HAMAP-Rule" id="MF_02090"/>
    </source>
</evidence>
<feature type="active site" description="Proton acceptor; for glutaminase activity" evidence="7">
    <location>
        <position position="41"/>
    </location>
</feature>
<dbReference type="GO" id="GO:0004359">
    <property type="term" value="F:glutaminase activity"/>
    <property type="evidence" value="ECO:0007669"/>
    <property type="project" value="InterPro"/>
</dbReference>
<evidence type="ECO:0000256" key="9">
    <source>
        <dbReference type="RuleBase" id="RU003811"/>
    </source>
</evidence>
<dbReference type="InterPro" id="IPR003694">
    <property type="entry name" value="NAD_synthase"/>
</dbReference>
<organism evidence="11 12">
    <name type="scientific">candidate division WOR-1 bacterium RIFOXYC12_FULL_54_18</name>
    <dbReference type="NCBI Taxonomy" id="1802584"/>
    <lineage>
        <taxon>Bacteria</taxon>
        <taxon>Bacillati</taxon>
        <taxon>Saganbacteria</taxon>
    </lineage>
</organism>
<evidence type="ECO:0000313" key="11">
    <source>
        <dbReference type="EMBL" id="OGC28675.1"/>
    </source>
</evidence>
<name>A0A1F4T7H9_UNCSA</name>
<accession>A0A1F4T7H9</accession>
<dbReference type="UniPathway" id="UPA00253">
    <property type="reaction ID" value="UER00334"/>
</dbReference>
<gene>
    <name evidence="7" type="primary">nadE</name>
    <name evidence="11" type="ORF">A3K49_06945</name>
</gene>
<reference evidence="11 12" key="1">
    <citation type="journal article" date="2016" name="Nat. Commun.">
        <title>Thousands of microbial genomes shed light on interconnected biogeochemical processes in an aquifer system.</title>
        <authorList>
            <person name="Anantharaman K."/>
            <person name="Brown C.T."/>
            <person name="Hug L.A."/>
            <person name="Sharon I."/>
            <person name="Castelle C.J."/>
            <person name="Probst A.J."/>
            <person name="Thomas B.C."/>
            <person name="Singh A."/>
            <person name="Wilkins M.J."/>
            <person name="Karaoz U."/>
            <person name="Brodie E.L."/>
            <person name="Williams K.H."/>
            <person name="Hubbard S.S."/>
            <person name="Banfield J.F."/>
        </authorList>
    </citation>
    <scope>NUCLEOTIDE SEQUENCE [LARGE SCALE GENOMIC DNA]</scope>
</reference>
<comment type="pathway">
    <text evidence="1 7 8">Cofactor biosynthesis; NAD(+) biosynthesis; NAD(+) from deamido-NAD(+) (L-Gln route): step 1/1.</text>
</comment>
<dbReference type="NCBIfam" id="NF010588">
    <property type="entry name" value="PRK13981.1"/>
    <property type="match status" value="1"/>
</dbReference>
<feature type="binding site" evidence="7">
    <location>
        <position position="500"/>
    </location>
    <ligand>
        <name>deamido-NAD(+)</name>
        <dbReference type="ChEBI" id="CHEBI:58437"/>
        <note>ligand shared between two neighboring subunits</note>
    </ligand>
</feature>
<dbReference type="GO" id="GO:0005737">
    <property type="term" value="C:cytoplasm"/>
    <property type="evidence" value="ECO:0007669"/>
    <property type="project" value="InterPro"/>
</dbReference>
<keyword evidence="5 7" id="KW-0067">ATP-binding</keyword>
<comment type="similarity">
    <text evidence="9">Belongs to the NAD synthetase family.</text>
</comment>
<dbReference type="InterPro" id="IPR003010">
    <property type="entry name" value="C-N_Hydrolase"/>
</dbReference>
<feature type="binding site" evidence="7">
    <location>
        <position position="177"/>
    </location>
    <ligand>
        <name>L-glutamine</name>
        <dbReference type="ChEBI" id="CHEBI:58359"/>
    </ligand>
</feature>
<evidence type="ECO:0000256" key="5">
    <source>
        <dbReference type="ARBA" id="ARBA00022840"/>
    </source>
</evidence>
<evidence type="ECO:0000256" key="6">
    <source>
        <dbReference type="ARBA" id="ARBA00023027"/>
    </source>
</evidence>
<feature type="active site" description="Nucleophile; for glutaminase activity" evidence="7">
    <location>
        <position position="144"/>
    </location>
</feature>
<evidence type="ECO:0000256" key="3">
    <source>
        <dbReference type="ARBA" id="ARBA00022598"/>
    </source>
</evidence>
<dbReference type="GO" id="GO:0005524">
    <property type="term" value="F:ATP binding"/>
    <property type="evidence" value="ECO:0007669"/>
    <property type="project" value="UniProtKB-UniRule"/>
</dbReference>
<evidence type="ECO:0000259" key="10">
    <source>
        <dbReference type="PROSITE" id="PS50263"/>
    </source>
</evidence>
<evidence type="ECO:0000256" key="8">
    <source>
        <dbReference type="PIRNR" id="PIRNR006630"/>
    </source>
</evidence>
<comment type="caution">
    <text evidence="7">Lacks conserved residue(s) required for the propagation of feature annotation.</text>
</comment>
<feature type="binding site" evidence="7">
    <location>
        <position position="390"/>
    </location>
    <ligand>
        <name>deamido-NAD(+)</name>
        <dbReference type="ChEBI" id="CHEBI:58437"/>
        <note>ligand shared between two neighboring subunits</note>
    </ligand>
</feature>
<dbReference type="GO" id="GO:0008795">
    <property type="term" value="F:NAD+ synthase activity"/>
    <property type="evidence" value="ECO:0007669"/>
    <property type="project" value="UniProtKB-UniRule"/>
</dbReference>
<dbReference type="EMBL" id="MEUG01000001">
    <property type="protein sequence ID" value="OGC28675.1"/>
    <property type="molecule type" value="Genomic_DNA"/>
</dbReference>
<dbReference type="FunFam" id="3.40.50.620:FF:000106">
    <property type="entry name" value="Glutamine-dependent NAD(+) synthetase"/>
    <property type="match status" value="1"/>
</dbReference>
<keyword evidence="6 7" id="KW-0520">NAD</keyword>
<keyword evidence="3 7" id="KW-0436">Ligase</keyword>
<dbReference type="Pfam" id="PF00795">
    <property type="entry name" value="CN_hydrolase"/>
    <property type="match status" value="1"/>
</dbReference>
<dbReference type="InterPro" id="IPR036526">
    <property type="entry name" value="C-N_Hydrolase_sf"/>
</dbReference>
<dbReference type="Pfam" id="PF02540">
    <property type="entry name" value="NAD_synthase"/>
    <property type="match status" value="1"/>
</dbReference>
<evidence type="ECO:0000313" key="12">
    <source>
        <dbReference type="Proteomes" id="UP000178602"/>
    </source>
</evidence>
<comment type="function">
    <text evidence="7">Catalyzes the ATP-dependent amidation of deamido-NAD to form NAD. Uses L-glutamine as a nitrogen source.</text>
</comment>
<feature type="binding site" evidence="7">
    <location>
        <position position="385"/>
    </location>
    <ligand>
        <name>ATP</name>
        <dbReference type="ChEBI" id="CHEBI:30616"/>
    </ligand>
</feature>
<comment type="catalytic activity">
    <reaction evidence="7 8">
        <text>deamido-NAD(+) + L-glutamine + ATP + H2O = L-glutamate + AMP + diphosphate + NAD(+) + H(+)</text>
        <dbReference type="Rhea" id="RHEA:24384"/>
        <dbReference type="ChEBI" id="CHEBI:15377"/>
        <dbReference type="ChEBI" id="CHEBI:15378"/>
        <dbReference type="ChEBI" id="CHEBI:29985"/>
        <dbReference type="ChEBI" id="CHEBI:30616"/>
        <dbReference type="ChEBI" id="CHEBI:33019"/>
        <dbReference type="ChEBI" id="CHEBI:57540"/>
        <dbReference type="ChEBI" id="CHEBI:58359"/>
        <dbReference type="ChEBI" id="CHEBI:58437"/>
        <dbReference type="ChEBI" id="CHEBI:456215"/>
        <dbReference type="EC" id="6.3.5.1"/>
    </reaction>
</comment>
<feature type="binding site" evidence="7">
    <location>
        <position position="114"/>
    </location>
    <ligand>
        <name>L-glutamine</name>
        <dbReference type="ChEBI" id="CHEBI:58359"/>
    </ligand>
</feature>
<keyword evidence="4 7" id="KW-0547">Nucleotide-binding</keyword>
<dbReference type="PANTHER" id="PTHR23090">
    <property type="entry name" value="NH 3 /GLUTAMINE-DEPENDENT NAD + SYNTHETASE"/>
    <property type="match status" value="1"/>
</dbReference>
<dbReference type="InterPro" id="IPR022310">
    <property type="entry name" value="NAD/GMP_synthase"/>
</dbReference>
<sequence>MKLALAQINPIVGDLEGNTRKIIENIDRAKAAAADLVIFPELAVTGYPPDDLLLKPQFIDDNLTRLKTIAASAKGIAVYLGFVDRQGRKLYNAAAFIIDGKIKTVYRKINLPNYAVFDEKRYFSEGKVPAIVGFRGTKIGFLICEDLWVDSGPYLAEARLGAKIIININASPYHRGKAREREKLVKARAKRTGAHVVYVNMVGGQDELVFDGGSMVASPRGKLIAAAGQYCEELLLVDLAEEAVAPPWQDDEEEIYGALLLGVKDYVRKNGFSDAVIGLSGGIDSALTLAIAVDALGKERVHAVFMPSDYTARRSYDDAKEVAGRLGVKMDVLPIKEPLKRMLGELRPLFKGEAENLAEENLQARIRGNYLMALSNKFGWLVLTTGNKSEMSTGYCTLYGDMAGGYAALKDVPKTLVYRLVDWRNAEREVIPGSIIDRPPTAELKPNQRDQDTLPEYELLDRIVDEYVEKNRSIDEIIKLGLPRETVIKVVRMIDRAEYKRRQAPPGPRITARAFGKDWRLPITNHYKEKVK</sequence>
<dbReference type="Gene3D" id="3.60.110.10">
    <property type="entry name" value="Carbon-nitrogen hydrolase"/>
    <property type="match status" value="1"/>
</dbReference>
<dbReference type="PIRSF" id="PIRSF006630">
    <property type="entry name" value="NADS_GAT"/>
    <property type="match status" value="1"/>
</dbReference>
<dbReference type="PROSITE" id="PS50263">
    <property type="entry name" value="CN_HYDROLASE"/>
    <property type="match status" value="1"/>
</dbReference>
<feature type="binding site" evidence="7">
    <location>
        <position position="361"/>
    </location>
    <ligand>
        <name>deamido-NAD(+)</name>
        <dbReference type="ChEBI" id="CHEBI:58437"/>
        <note>ligand shared between two neighboring subunits</note>
    </ligand>
</feature>
<dbReference type="HAMAP" id="MF_02090">
    <property type="entry name" value="NadE_glutamine_dep"/>
    <property type="match status" value="1"/>
</dbReference>
<comment type="caution">
    <text evidence="11">The sequence shown here is derived from an EMBL/GenBank/DDBJ whole genome shotgun (WGS) entry which is preliminary data.</text>
</comment>
<dbReference type="CDD" id="cd00553">
    <property type="entry name" value="NAD_synthase"/>
    <property type="match status" value="1"/>
</dbReference>
<dbReference type="SUPFAM" id="SSF52402">
    <property type="entry name" value="Adenine nucleotide alpha hydrolases-like"/>
    <property type="match status" value="1"/>
</dbReference>
<dbReference type="CDD" id="cd07570">
    <property type="entry name" value="GAT_Gln-NAD-synth"/>
    <property type="match status" value="1"/>
</dbReference>
<dbReference type="Proteomes" id="UP000178602">
    <property type="component" value="Unassembled WGS sequence"/>
</dbReference>
<feature type="binding site" evidence="7">
    <location>
        <begin position="278"/>
        <end position="285"/>
    </location>
    <ligand>
        <name>ATP</name>
        <dbReference type="ChEBI" id="CHEBI:30616"/>
    </ligand>
</feature>
<dbReference type="GO" id="GO:0009435">
    <property type="term" value="P:NAD+ biosynthetic process"/>
    <property type="evidence" value="ECO:0007669"/>
    <property type="project" value="UniProtKB-UniRule"/>
</dbReference>
<dbReference type="AlphaFoldDB" id="A0A1F4T7H9"/>
<dbReference type="NCBIfam" id="TIGR00552">
    <property type="entry name" value="nadE"/>
    <property type="match status" value="1"/>
</dbReference>
<proteinExistence type="inferred from homology"/>
<dbReference type="EC" id="6.3.5.1" evidence="7 8"/>
<dbReference type="SUPFAM" id="SSF56317">
    <property type="entry name" value="Carbon-nitrogen hydrolase"/>
    <property type="match status" value="1"/>
</dbReference>
<evidence type="ECO:0000256" key="2">
    <source>
        <dbReference type="ARBA" id="ARBA00007145"/>
    </source>
</evidence>
<comment type="similarity">
    <text evidence="2 7 8">In the C-terminal section; belongs to the NAD synthetase family.</text>
</comment>
<dbReference type="Gene3D" id="3.40.50.620">
    <property type="entry name" value="HUPs"/>
    <property type="match status" value="1"/>
</dbReference>
<dbReference type="InterPro" id="IPR014729">
    <property type="entry name" value="Rossmann-like_a/b/a_fold"/>
</dbReference>